<feature type="region of interest" description="Disordered" evidence="13">
    <location>
        <begin position="705"/>
        <end position="727"/>
    </location>
</feature>
<feature type="compositionally biased region" description="Low complexity" evidence="13">
    <location>
        <begin position="705"/>
        <end position="721"/>
    </location>
</feature>
<dbReference type="OrthoDB" id="78088at2759"/>
<dbReference type="GO" id="GO:0007064">
    <property type="term" value="P:mitotic sister chromatid cohesion"/>
    <property type="evidence" value="ECO:0007669"/>
    <property type="project" value="UniProtKB-ARBA"/>
</dbReference>
<evidence type="ECO:0000256" key="10">
    <source>
        <dbReference type="ARBA" id="ARBA00023306"/>
    </source>
</evidence>
<dbReference type="InterPro" id="IPR039874">
    <property type="entry name" value="WAPL"/>
</dbReference>
<dbReference type="FunFam" id="1.25.10.10:FF:000417">
    <property type="entry name" value="Wings apart-like protein-like isoform A"/>
    <property type="match status" value="1"/>
</dbReference>
<dbReference type="SUPFAM" id="SSF48371">
    <property type="entry name" value="ARM repeat"/>
    <property type="match status" value="1"/>
</dbReference>
<dbReference type="EMBL" id="JRKL02006308">
    <property type="protein sequence ID" value="KAF3949118.1"/>
    <property type="molecule type" value="Genomic_DNA"/>
</dbReference>
<evidence type="ECO:0000313" key="16">
    <source>
        <dbReference type="Proteomes" id="UP000737018"/>
    </source>
</evidence>
<keyword evidence="9" id="KW-0469">Meiosis</keyword>
<evidence type="ECO:0000256" key="4">
    <source>
        <dbReference type="ARBA" id="ARBA00022454"/>
    </source>
</evidence>
<dbReference type="InterPro" id="IPR011989">
    <property type="entry name" value="ARM-like"/>
</dbReference>
<comment type="similarity">
    <text evidence="3">Belongs to the WAPL family.</text>
</comment>
<evidence type="ECO:0000256" key="2">
    <source>
        <dbReference type="ARBA" id="ARBA00004286"/>
    </source>
</evidence>
<reference evidence="15" key="1">
    <citation type="submission" date="2020-03" db="EMBL/GenBank/DDBJ databases">
        <title>Castanea mollissima Vanexum genome sequencing.</title>
        <authorList>
            <person name="Staton M."/>
        </authorList>
    </citation>
    <scope>NUCLEOTIDE SEQUENCE</scope>
    <source>
        <tissue evidence="15">Leaf</tissue>
    </source>
</reference>
<evidence type="ECO:0000259" key="14">
    <source>
        <dbReference type="Pfam" id="PF07814"/>
    </source>
</evidence>
<protein>
    <recommendedName>
        <fullName evidence="14">Wings apart-like protein C-terminal domain-containing protein</fullName>
    </recommendedName>
</protein>
<dbReference type="GO" id="GO:0000070">
    <property type="term" value="P:mitotic sister chromatid segregation"/>
    <property type="evidence" value="ECO:0007669"/>
    <property type="project" value="UniProtKB-ARBA"/>
</dbReference>
<evidence type="ECO:0000256" key="3">
    <source>
        <dbReference type="ARBA" id="ARBA00006854"/>
    </source>
</evidence>
<keyword evidence="6" id="KW-0498">Mitosis</keyword>
<keyword evidence="16" id="KW-1185">Reference proteome</keyword>
<feature type="domain" description="Wings apart-like protein C-terminal" evidence="14">
    <location>
        <begin position="115"/>
        <end position="754"/>
    </location>
</feature>
<evidence type="ECO:0000256" key="13">
    <source>
        <dbReference type="SAM" id="MobiDB-lite"/>
    </source>
</evidence>
<evidence type="ECO:0000313" key="15">
    <source>
        <dbReference type="EMBL" id="KAF3949118.1"/>
    </source>
</evidence>
<dbReference type="InterPro" id="IPR022771">
    <property type="entry name" value="WAPL_C"/>
</dbReference>
<dbReference type="GO" id="GO:0009793">
    <property type="term" value="P:embryo development ending in seed dormancy"/>
    <property type="evidence" value="ECO:0007669"/>
    <property type="project" value="UniProtKB-ARBA"/>
</dbReference>
<sequence length="895" mass="97810">MIVRTYGRRNRGGIPRTYSDSLNDIVHVHDDDTDTDNDNNEDEQNDLPFKDSSLSQDHSLYSFNFSSQESSSHSNWAFDSTAFESAKSNGVARRPLNKKPKKANGSCSLSIPATSTLMEAQEFGEMMEHVDEVNFALDGLRKPQPVRIRRASLLSLLSICATVQQRRLLRTQGIAKTIIDAILGLSFDDSPSNLAAATLFCVLTGDGQDDHLLESSSCIRFLIKLLKPTVSMATEDKAPKIGLKLLALRNDADICRDTMKRVDSSSAAIVSKVQEILITCKELKSSCDDDTGTGRPELCPKWIALLTMEKACLTTISLEETSGAVRKTGGNFKEKLRELGGLDAVFEVAMNCHSNLEGRMERNSPSSQGGKNDLNLQSLVLLLKCLKIMENATFLSKDNQSHLLGMKGNSNPRGTPISFIELIISLIKTLSGLYLLRSSPAISNDEKSCNLSDGTYHASELALIEDFKVDSNETFSINSSRKWCSTGRTSSQKSFNISGNSPLLPNTRFDYSISGSETTSTSMNDSCSLKMRVTSSMSGSCNGTSKCSSSGVFVTDNSSSKNFGCGKRPNNTKDAKLELLENRDPFAFDEDDFEPSKWDLLSGKQKTSQTRKSRVPYRELEEGCQSRRLMSQQESSNGENNFSRELCCPVAVDEEGSSLLADCLLTAVKVLMNLTNDNPVGCCQIAACGGLETMCSLIAGHFPSYSSSSSPPISIKGNSSSTDLDHQNDRHLTDQELDFLVAILGLLVNLVEKDGHNRSRLAAARVPLPSFEGLEEENQRDVIPLLCSIFLANQGAGEGADEGKILTWNDETAVLQGEKEAEKMIVEAYSALLLAFLSTESKSIREAIAGCLPKHNLAILVPVLDRFVAFHLTLNMISPETHKAVSEVIESCRVP</sequence>
<evidence type="ECO:0000256" key="12">
    <source>
        <dbReference type="ARBA" id="ARBA00062327"/>
    </source>
</evidence>
<dbReference type="GO" id="GO:0005694">
    <property type="term" value="C:chromosome"/>
    <property type="evidence" value="ECO:0007669"/>
    <property type="project" value="UniProtKB-SubCell"/>
</dbReference>
<dbReference type="GO" id="GO:0010789">
    <property type="term" value="P:meiotic sister chromatid cohesion involved in meiosis I"/>
    <property type="evidence" value="ECO:0007669"/>
    <property type="project" value="UniProtKB-ARBA"/>
</dbReference>
<evidence type="ECO:0000256" key="6">
    <source>
        <dbReference type="ARBA" id="ARBA00022776"/>
    </source>
</evidence>
<gene>
    <name evidence="15" type="ORF">CMV_024967</name>
</gene>
<keyword evidence="8" id="KW-0539">Nucleus</keyword>
<dbReference type="Gene3D" id="1.25.10.10">
    <property type="entry name" value="Leucine-rich Repeat Variant"/>
    <property type="match status" value="2"/>
</dbReference>
<comment type="subunit">
    <text evidence="12">Interacts with the cohesin complex throughout the cell cycle.</text>
</comment>
<dbReference type="GO" id="GO:0006281">
    <property type="term" value="P:DNA repair"/>
    <property type="evidence" value="ECO:0007669"/>
    <property type="project" value="UniProtKB-ARBA"/>
</dbReference>
<dbReference type="GO" id="GO:0005634">
    <property type="term" value="C:nucleus"/>
    <property type="evidence" value="ECO:0007669"/>
    <property type="project" value="UniProtKB-SubCell"/>
</dbReference>
<dbReference type="PANTHER" id="PTHR22100">
    <property type="entry name" value="WINGS APART-LIKE PROTEIN HOMOLOG"/>
    <property type="match status" value="1"/>
</dbReference>
<dbReference type="AlphaFoldDB" id="A0A8J4QQM3"/>
<keyword evidence="7" id="KW-0159">Chromosome partition</keyword>
<dbReference type="FunFam" id="1.25.10.10:FF:000519">
    <property type="entry name" value="WAPL (Wings apart-like protein regulation of heterochromatin) protein"/>
    <property type="match status" value="1"/>
</dbReference>
<evidence type="ECO:0000256" key="9">
    <source>
        <dbReference type="ARBA" id="ARBA00023254"/>
    </source>
</evidence>
<evidence type="ECO:0000256" key="1">
    <source>
        <dbReference type="ARBA" id="ARBA00004123"/>
    </source>
</evidence>
<dbReference type="Pfam" id="PF07814">
    <property type="entry name" value="WAPL"/>
    <property type="match status" value="1"/>
</dbReference>
<dbReference type="PANTHER" id="PTHR22100:SF13">
    <property type="entry name" value="WINGS APART-LIKE PROTEIN HOMOLOG"/>
    <property type="match status" value="1"/>
</dbReference>
<feature type="compositionally biased region" description="Acidic residues" evidence="13">
    <location>
        <begin position="31"/>
        <end position="45"/>
    </location>
</feature>
<comment type="caution">
    <text evidence="15">The sequence shown here is derived from an EMBL/GenBank/DDBJ whole genome shotgun (WGS) entry which is preliminary data.</text>
</comment>
<evidence type="ECO:0000256" key="8">
    <source>
        <dbReference type="ARBA" id="ARBA00023242"/>
    </source>
</evidence>
<dbReference type="GO" id="GO:0045132">
    <property type="term" value="P:meiotic chromosome segregation"/>
    <property type="evidence" value="ECO:0007669"/>
    <property type="project" value="UniProtKB-ARBA"/>
</dbReference>
<evidence type="ECO:0000256" key="7">
    <source>
        <dbReference type="ARBA" id="ARBA00022829"/>
    </source>
</evidence>
<dbReference type="InterPro" id="IPR016024">
    <property type="entry name" value="ARM-type_fold"/>
</dbReference>
<organism evidence="15 16">
    <name type="scientific">Castanea mollissima</name>
    <name type="common">Chinese chestnut</name>
    <dbReference type="NCBI Taxonomy" id="60419"/>
    <lineage>
        <taxon>Eukaryota</taxon>
        <taxon>Viridiplantae</taxon>
        <taxon>Streptophyta</taxon>
        <taxon>Embryophyta</taxon>
        <taxon>Tracheophyta</taxon>
        <taxon>Spermatophyta</taxon>
        <taxon>Magnoliopsida</taxon>
        <taxon>eudicotyledons</taxon>
        <taxon>Gunneridae</taxon>
        <taxon>Pentapetalae</taxon>
        <taxon>rosids</taxon>
        <taxon>fabids</taxon>
        <taxon>Fagales</taxon>
        <taxon>Fagaceae</taxon>
        <taxon>Castanea</taxon>
    </lineage>
</organism>
<keyword evidence="4" id="KW-0158">Chromosome</keyword>
<comment type="function">
    <text evidence="11">Regulator of sister chromatid cohesion in meiosis which negatively regulates cohesin association with chromatin, acting as an antagonist of CTF7. Cohesion ensures that chromosome partitioning is accurate in both meiotic and mitotic cells and plays an important role in DNA repair. Essential for the prophase removal of cohesin during meiosis thus determining the timely release of meiotic cohesion. Important for proper spindle attachment and assembly during meiosis. Helps to prevent abnormal centromere association during prophase I in meiocytes. Required for early embryonic patterning. Also involved in chromosome segregation during mitosis.</text>
</comment>
<feature type="region of interest" description="Disordered" evidence="13">
    <location>
        <begin position="1"/>
        <end position="52"/>
    </location>
</feature>
<comment type="subcellular location">
    <subcellularLocation>
        <location evidence="2">Chromosome</location>
    </subcellularLocation>
    <subcellularLocation>
        <location evidence="1">Nucleus</location>
    </subcellularLocation>
</comment>
<keyword evidence="10" id="KW-0131">Cell cycle</keyword>
<dbReference type="Proteomes" id="UP000737018">
    <property type="component" value="Unassembled WGS sequence"/>
</dbReference>
<proteinExistence type="inferred from homology"/>
<evidence type="ECO:0000256" key="11">
    <source>
        <dbReference type="ARBA" id="ARBA00059421"/>
    </source>
</evidence>
<evidence type="ECO:0000256" key="5">
    <source>
        <dbReference type="ARBA" id="ARBA00022618"/>
    </source>
</evidence>
<feature type="compositionally biased region" description="Basic residues" evidence="13">
    <location>
        <begin position="1"/>
        <end position="11"/>
    </location>
</feature>
<name>A0A8J4QQM3_9ROSI</name>
<dbReference type="GO" id="GO:0051301">
    <property type="term" value="P:cell division"/>
    <property type="evidence" value="ECO:0007669"/>
    <property type="project" value="UniProtKB-KW"/>
</dbReference>
<keyword evidence="5" id="KW-0132">Cell division</keyword>
<accession>A0A8J4QQM3</accession>